<dbReference type="InterPro" id="IPR033403">
    <property type="entry name" value="DUF5110"/>
</dbReference>
<dbReference type="InterPro" id="IPR048395">
    <property type="entry name" value="Glyco_hydro_31_C"/>
</dbReference>
<dbReference type="Pfam" id="PF13802">
    <property type="entry name" value="Gal_mutarotas_2"/>
    <property type="match status" value="1"/>
</dbReference>
<dbReference type="CDD" id="cd14752">
    <property type="entry name" value="GH31_N"/>
    <property type="match status" value="1"/>
</dbReference>
<dbReference type="GO" id="GO:0005975">
    <property type="term" value="P:carbohydrate metabolic process"/>
    <property type="evidence" value="ECO:0007669"/>
    <property type="project" value="InterPro"/>
</dbReference>
<dbReference type="Pfam" id="PF17137">
    <property type="entry name" value="DUF5110"/>
    <property type="match status" value="1"/>
</dbReference>
<comment type="similarity">
    <text evidence="1 2">Belongs to the glycosyl hydrolase 31 family.</text>
</comment>
<proteinExistence type="inferred from homology"/>
<keyword evidence="2" id="KW-0326">Glycosidase</keyword>
<dbReference type="OrthoDB" id="176168at2"/>
<dbReference type="SUPFAM" id="SSF56988">
    <property type="entry name" value="Anthrax protective antigen"/>
    <property type="match status" value="1"/>
</dbReference>
<keyword evidence="5" id="KW-1185">Reference proteome</keyword>
<dbReference type="Pfam" id="PF01055">
    <property type="entry name" value="Glyco_hydro_31_2nd"/>
    <property type="match status" value="1"/>
</dbReference>
<dbReference type="PROSITE" id="PS51257">
    <property type="entry name" value="PROKAR_LIPOPROTEIN"/>
    <property type="match status" value="1"/>
</dbReference>
<dbReference type="InterPro" id="IPR011013">
    <property type="entry name" value="Gal_mutarotase_sf_dom"/>
</dbReference>
<name>A0A255YRK0_9PROT</name>
<dbReference type="EMBL" id="NOXU01000032">
    <property type="protein sequence ID" value="OYQ31811.1"/>
    <property type="molecule type" value="Genomic_DNA"/>
</dbReference>
<dbReference type="SMART" id="SM00758">
    <property type="entry name" value="PA14"/>
    <property type="match status" value="1"/>
</dbReference>
<evidence type="ECO:0000313" key="4">
    <source>
        <dbReference type="EMBL" id="OYQ31811.1"/>
    </source>
</evidence>
<reference evidence="4 5" key="1">
    <citation type="submission" date="2017-07" db="EMBL/GenBank/DDBJ databases">
        <title>Niveispirillum cyanobacteriorum sp. nov., isolated from cyanobacterial aggregates in a eutrophic lake.</title>
        <authorList>
            <person name="Cai H."/>
        </authorList>
    </citation>
    <scope>NUCLEOTIDE SEQUENCE [LARGE SCALE GENOMIC DNA]</scope>
    <source>
        <strain evidence="5">TH1-14</strain>
    </source>
</reference>
<organism evidence="4 5">
    <name type="scientific">Niveispirillum lacus</name>
    <dbReference type="NCBI Taxonomy" id="1981099"/>
    <lineage>
        <taxon>Bacteria</taxon>
        <taxon>Pseudomonadati</taxon>
        <taxon>Pseudomonadota</taxon>
        <taxon>Alphaproteobacteria</taxon>
        <taxon>Rhodospirillales</taxon>
        <taxon>Azospirillaceae</taxon>
        <taxon>Niveispirillum</taxon>
    </lineage>
</organism>
<dbReference type="Gene3D" id="3.20.20.80">
    <property type="entry name" value="Glycosidases"/>
    <property type="match status" value="1"/>
</dbReference>
<dbReference type="SUPFAM" id="SSF51011">
    <property type="entry name" value="Glycosyl hydrolase domain"/>
    <property type="match status" value="1"/>
</dbReference>
<dbReference type="InterPro" id="IPR017853">
    <property type="entry name" value="GH"/>
</dbReference>
<dbReference type="InterPro" id="IPR051816">
    <property type="entry name" value="Glycosyl_Hydrolase_31"/>
</dbReference>
<dbReference type="InterPro" id="IPR037524">
    <property type="entry name" value="PA14/GLEYA"/>
</dbReference>
<evidence type="ECO:0000256" key="1">
    <source>
        <dbReference type="ARBA" id="ARBA00007806"/>
    </source>
</evidence>
<dbReference type="InterPro" id="IPR000322">
    <property type="entry name" value="Glyco_hydro_31_TIM"/>
</dbReference>
<accession>A0A255YRK0</accession>
<dbReference type="Proteomes" id="UP000216998">
    <property type="component" value="Unassembled WGS sequence"/>
</dbReference>
<dbReference type="CDD" id="cd06591">
    <property type="entry name" value="GH31_xylosidase_XylS"/>
    <property type="match status" value="1"/>
</dbReference>
<dbReference type="Gene3D" id="2.60.120.380">
    <property type="match status" value="1"/>
</dbReference>
<gene>
    <name evidence="4" type="ORF">CHU95_20345</name>
</gene>
<dbReference type="InterPro" id="IPR025887">
    <property type="entry name" value="Glyco_hydro_31_N_dom"/>
</dbReference>
<sequence length="959" mass="107618">MARAALLPLLLLAGCDGGAKSGGDTVVQVVQPGSVQQTQDGLVATLASGPVKKLRLQVINDRTIRVTAAPTDSLDLPASLVTVAGPAKDGFSIEQDGKVARLKTPALVAELTLATGTVRFLDKNGKELLAEKDRGSIAPVKVLDRDYYTISQTFNPGTDEAFYGLGQHQNGVLNWNGEDLRLAQHNMDIAVPFVVSSRNYGLLWDNNSITRFGVPHDYADLDGSLKLFDAEGKEGALTATYSKDGEAKLVRRESKIDWRDLDDLLVWPAEVGGNRRPDKTRDTPGQKVTWQGKISTDKAGTHKFQLYSSGYATVFIDGKEIIHRWRQNWNPWFHNFEVALEAGKQHDIRVEWQPDGGYIGVSHQDPLPPEQRYALSLSSEVAHALDYYVIAGDDIDGVIAGYRQLTGKSVVLPRWAYGFWQSRERYKTQDEVVGTVKEYRKRGIPLDNIVLDWNYWPEDAWGSHDFDKARFPDPAGMVQEVHKLNARFMISVWPKFYPNTEHYKELDAKGYIYRRNVEMGERDWIGEGYLNAHYDPYSQEARDIFWRQMRDKLNVLKIDAWWLDNTEPDVHSNLPIEEVKLRIGPTAMGPGAAFFNTYPLMQTKAVYEGERRDDGGQRSFILTRSGFAGQQRHGMAVWSGDVVSRFVDLEHQIAAGISTSLSGLPNWTSDIGGFSVEKRFEAQPMKPEDQAEWRELNLRWFQFGAFSPLFRSHGQFPLREIYNIAPEGSDVYQSMVWYTKLRYSLLPYIYTLAGDTWHKDGTIMRALAQDFPADPKVKNLGTQYLFGPSILVAPVYTQGATAKEVYLPAGANWVDFYTGEKLTGGQQVTVDAPLTRIPLFVREGAIIPTGPAVQSTADKQDGSLLINVYAGADGSFDLYEDEGTTYGYEKGEFSRIKISWSQAKGELTIADRQGAFPGMVKKRTIRVRWIDGPNSKATDFNVKGEREVVYDGKQIVVKR</sequence>
<dbReference type="PANTHER" id="PTHR43863:SF2">
    <property type="entry name" value="MALTASE-GLUCOAMYLASE"/>
    <property type="match status" value="1"/>
</dbReference>
<protein>
    <submittedName>
        <fullName evidence="4">Alpha-xylosidase</fullName>
    </submittedName>
</protein>
<dbReference type="GO" id="GO:0004553">
    <property type="term" value="F:hydrolase activity, hydrolyzing O-glycosyl compounds"/>
    <property type="evidence" value="ECO:0007669"/>
    <property type="project" value="InterPro"/>
</dbReference>
<dbReference type="Pfam" id="PF21365">
    <property type="entry name" value="Glyco_hydro_31_3rd"/>
    <property type="match status" value="1"/>
</dbReference>
<evidence type="ECO:0000313" key="5">
    <source>
        <dbReference type="Proteomes" id="UP000216998"/>
    </source>
</evidence>
<dbReference type="InterPro" id="IPR013780">
    <property type="entry name" value="Glyco_hydro_b"/>
</dbReference>
<evidence type="ECO:0000256" key="2">
    <source>
        <dbReference type="RuleBase" id="RU361185"/>
    </source>
</evidence>
<comment type="caution">
    <text evidence="4">The sequence shown here is derived from an EMBL/GenBank/DDBJ whole genome shotgun (WGS) entry which is preliminary data.</text>
</comment>
<dbReference type="PANTHER" id="PTHR43863">
    <property type="entry name" value="HYDROLASE, PUTATIVE (AFU_ORTHOLOGUE AFUA_1G03140)-RELATED"/>
    <property type="match status" value="1"/>
</dbReference>
<dbReference type="GO" id="GO:0030246">
    <property type="term" value="F:carbohydrate binding"/>
    <property type="evidence" value="ECO:0007669"/>
    <property type="project" value="InterPro"/>
</dbReference>
<dbReference type="Pfam" id="PF07691">
    <property type="entry name" value="PA14"/>
    <property type="match status" value="1"/>
</dbReference>
<dbReference type="AlphaFoldDB" id="A0A255YRK0"/>
<dbReference type="InterPro" id="IPR011658">
    <property type="entry name" value="PA14_dom"/>
</dbReference>
<keyword evidence="2" id="KW-0378">Hydrolase</keyword>
<dbReference type="Gene3D" id="2.60.40.1180">
    <property type="entry name" value="Golgi alpha-mannosidase II"/>
    <property type="match status" value="2"/>
</dbReference>
<dbReference type="SUPFAM" id="SSF51445">
    <property type="entry name" value="(Trans)glycosidases"/>
    <property type="match status" value="1"/>
</dbReference>
<feature type="domain" description="PA14" evidence="3">
    <location>
        <begin position="231"/>
        <end position="379"/>
    </location>
</feature>
<dbReference type="SUPFAM" id="SSF74650">
    <property type="entry name" value="Galactose mutarotase-like"/>
    <property type="match status" value="1"/>
</dbReference>
<evidence type="ECO:0000259" key="3">
    <source>
        <dbReference type="PROSITE" id="PS51820"/>
    </source>
</evidence>
<dbReference type="PROSITE" id="PS51820">
    <property type="entry name" value="PA14"/>
    <property type="match status" value="1"/>
</dbReference>
<dbReference type="Gene3D" id="2.60.40.1760">
    <property type="entry name" value="glycosyl hydrolase (family 31)"/>
    <property type="match status" value="1"/>
</dbReference>